<reference evidence="2 3" key="1">
    <citation type="submission" date="2020-08" db="EMBL/GenBank/DDBJ databases">
        <title>Genome sequencing of Purple Non-Sulfur Bacteria from various extreme environments.</title>
        <authorList>
            <person name="Mayer M."/>
        </authorList>
    </citation>
    <scope>NUCLEOTIDE SEQUENCE [LARGE SCALE GENOMIC DNA]</scope>
    <source>
        <strain evidence="2 3">JA135</strain>
    </source>
</reference>
<evidence type="ECO:0000313" key="3">
    <source>
        <dbReference type="Proteomes" id="UP000555728"/>
    </source>
</evidence>
<dbReference type="SUPFAM" id="SSF46894">
    <property type="entry name" value="C-terminal effector domain of the bipartite response regulators"/>
    <property type="match status" value="1"/>
</dbReference>
<accession>A0A7W6RXA0</accession>
<keyword evidence="2" id="KW-0238">DNA-binding</keyword>
<organism evidence="2 3">
    <name type="scientific">Roseospira goensis</name>
    <dbReference type="NCBI Taxonomy" id="391922"/>
    <lineage>
        <taxon>Bacteria</taxon>
        <taxon>Pseudomonadati</taxon>
        <taxon>Pseudomonadota</taxon>
        <taxon>Alphaproteobacteria</taxon>
        <taxon>Rhodospirillales</taxon>
        <taxon>Rhodospirillaceae</taxon>
        <taxon>Roseospira</taxon>
    </lineage>
</organism>
<dbReference type="GO" id="GO:0003677">
    <property type="term" value="F:DNA binding"/>
    <property type="evidence" value="ECO:0007669"/>
    <property type="project" value="UniProtKB-KW"/>
</dbReference>
<dbReference type="GO" id="GO:0006355">
    <property type="term" value="P:regulation of DNA-templated transcription"/>
    <property type="evidence" value="ECO:0007669"/>
    <property type="project" value="InterPro"/>
</dbReference>
<protein>
    <submittedName>
        <fullName evidence="2">DNA-binding CsgD family transcriptional regulator</fullName>
    </submittedName>
</protein>
<sequence length="334" mass="35212">MLQAQKEPPALVCVPLAGDPAPVLNALRDAGLRHRILEHREHLARMGAVPVLVLLDETDAEAIAALRGRTADTTVVVRGLTAAGEEALVRAGADEVLDLADVTPARLTRALHRARLRRTLSDDAERARTVAYDMLDRLPLALVLVRPDGRVVHANTHAKRLLETGTALGRNRGGYLVAAHADETSRLRSTIEAVAEGGALPDGTMPEGAIAVRPRDGGTPYAVIVVPAGPANPGAALFIADPEATFTISDARLSALYGLTRSEAQIVARLARGQTLDQIAADRGQQLATLRSQLKSVFRKTSTQRQADVIKMVLSGPAVIAASAADSEASPDPA</sequence>
<dbReference type="EMBL" id="JACIGI010000004">
    <property type="protein sequence ID" value="MBB4284933.1"/>
    <property type="molecule type" value="Genomic_DNA"/>
</dbReference>
<dbReference type="InterPro" id="IPR016032">
    <property type="entry name" value="Sig_transdc_resp-reg_C-effctor"/>
</dbReference>
<dbReference type="InterPro" id="IPR000792">
    <property type="entry name" value="Tscrpt_reg_LuxR_C"/>
</dbReference>
<dbReference type="Gene3D" id="1.10.10.10">
    <property type="entry name" value="Winged helix-like DNA-binding domain superfamily/Winged helix DNA-binding domain"/>
    <property type="match status" value="1"/>
</dbReference>
<gene>
    <name evidence="2" type="ORF">GGD88_000647</name>
</gene>
<feature type="domain" description="HTH luxR-type" evidence="1">
    <location>
        <begin position="256"/>
        <end position="313"/>
    </location>
</feature>
<dbReference type="Proteomes" id="UP000555728">
    <property type="component" value="Unassembled WGS sequence"/>
</dbReference>
<keyword evidence="3" id="KW-1185">Reference proteome</keyword>
<evidence type="ECO:0000313" key="2">
    <source>
        <dbReference type="EMBL" id="MBB4284933.1"/>
    </source>
</evidence>
<dbReference type="InterPro" id="IPR036388">
    <property type="entry name" value="WH-like_DNA-bd_sf"/>
</dbReference>
<dbReference type="AlphaFoldDB" id="A0A7W6RXA0"/>
<dbReference type="RefSeq" id="WP_184431670.1">
    <property type="nucleotide sequence ID" value="NZ_JACIGI010000004.1"/>
</dbReference>
<proteinExistence type="predicted"/>
<dbReference type="SMART" id="SM00421">
    <property type="entry name" value="HTH_LUXR"/>
    <property type="match status" value="1"/>
</dbReference>
<evidence type="ECO:0000259" key="1">
    <source>
        <dbReference type="SMART" id="SM00421"/>
    </source>
</evidence>
<comment type="caution">
    <text evidence="2">The sequence shown here is derived from an EMBL/GenBank/DDBJ whole genome shotgun (WGS) entry which is preliminary data.</text>
</comment>
<name>A0A7W6RXA0_9PROT</name>